<dbReference type="OrthoDB" id="3900342at2759"/>
<feature type="non-terminal residue" evidence="9">
    <location>
        <position position="1"/>
    </location>
</feature>
<dbReference type="GO" id="GO:0015171">
    <property type="term" value="F:amino acid transmembrane transporter activity"/>
    <property type="evidence" value="ECO:0007669"/>
    <property type="project" value="TreeGrafter"/>
</dbReference>
<feature type="transmembrane region" description="Helical" evidence="7">
    <location>
        <begin position="246"/>
        <end position="265"/>
    </location>
</feature>
<evidence type="ECO:0000256" key="3">
    <source>
        <dbReference type="ARBA" id="ARBA00022692"/>
    </source>
</evidence>
<proteinExistence type="predicted"/>
<feature type="transmembrane region" description="Helical" evidence="7">
    <location>
        <begin position="48"/>
        <end position="67"/>
    </location>
</feature>
<dbReference type="PIRSF" id="PIRSF006060">
    <property type="entry name" value="AA_transporter"/>
    <property type="match status" value="1"/>
</dbReference>
<evidence type="ECO:0000313" key="9">
    <source>
        <dbReference type="EMBL" id="RKO98693.1"/>
    </source>
</evidence>
<feature type="non-terminal residue" evidence="9">
    <location>
        <position position="441"/>
    </location>
</feature>
<sequence length="441" mass="46923">GSLDDERSSEAKALTTRHLIYIAIAGSLGTGLFVGSGATIAIAGPGGALLAFLLAAILVGAIVTTLGEIATQLPLPGGITTMAHIFVNPACGLTLGWNYWFQWAISLPSELSALGIIMSFWWPTVPAWIWSGSALIVLMLIHFAGARSFGETEAVLSIIKIAACFAFIAIGLLLDVGWMPGASIEAPKLKYWSHYDGAPFKNGVSGLLAIFLMAFFAFGGSELVGITASQAKEPRRSVPKAIRGTMVRLVGFYFLSIAVLGLTVANDDPALLGSGDASDITTAAFTLVFHRAGLSWAAHLMNFVVLCAVLSAGNSALYAASQTIQTMACRGQAPAALAKNTPSLSALWQQRQHPNRPVEQTVPARALLLTAAFGTVTFLGIFWDQGRIFEILVGLAGISAILTYGAILYVHYRFRQAIRLRATQPAREQPELVYRSPLYPV</sequence>
<evidence type="ECO:0000256" key="2">
    <source>
        <dbReference type="ARBA" id="ARBA00022448"/>
    </source>
</evidence>
<evidence type="ECO:0000256" key="1">
    <source>
        <dbReference type="ARBA" id="ARBA00004141"/>
    </source>
</evidence>
<name>A0A4P9X1C9_9FUNG</name>
<protein>
    <recommendedName>
        <fullName evidence="8">Amino acid permease/ SLC12A domain-containing protein</fullName>
    </recommendedName>
</protein>
<dbReference type="PANTHER" id="PTHR43341:SF1">
    <property type="entry name" value="GENERAL AMINO-ACID PERMEASE GAP1"/>
    <property type="match status" value="1"/>
</dbReference>
<feature type="transmembrane region" description="Helical" evidence="7">
    <location>
        <begin position="155"/>
        <end position="174"/>
    </location>
</feature>
<comment type="subcellular location">
    <subcellularLocation>
        <location evidence="1">Membrane</location>
        <topology evidence="1">Multi-pass membrane protein</topology>
    </subcellularLocation>
</comment>
<evidence type="ECO:0000256" key="4">
    <source>
        <dbReference type="ARBA" id="ARBA00022970"/>
    </source>
</evidence>
<keyword evidence="5 7" id="KW-1133">Transmembrane helix</keyword>
<accession>A0A4P9X1C9</accession>
<keyword evidence="4" id="KW-0029">Amino-acid transport</keyword>
<dbReference type="AlphaFoldDB" id="A0A4P9X1C9"/>
<feature type="transmembrane region" description="Helical" evidence="7">
    <location>
        <begin position="366"/>
        <end position="383"/>
    </location>
</feature>
<dbReference type="FunFam" id="1.20.1740.10:FF:000001">
    <property type="entry name" value="Amino acid permease"/>
    <property type="match status" value="1"/>
</dbReference>
<dbReference type="PANTHER" id="PTHR43341">
    <property type="entry name" value="AMINO ACID PERMEASE"/>
    <property type="match status" value="1"/>
</dbReference>
<feature type="transmembrane region" description="Helical" evidence="7">
    <location>
        <begin position="20"/>
        <end position="42"/>
    </location>
</feature>
<feature type="transmembrane region" description="Helical" evidence="7">
    <location>
        <begin position="120"/>
        <end position="143"/>
    </location>
</feature>
<dbReference type="GO" id="GO:0016020">
    <property type="term" value="C:membrane"/>
    <property type="evidence" value="ECO:0007669"/>
    <property type="project" value="UniProtKB-SubCell"/>
</dbReference>
<organism evidence="9 10">
    <name type="scientific">Caulochytrium protostelioides</name>
    <dbReference type="NCBI Taxonomy" id="1555241"/>
    <lineage>
        <taxon>Eukaryota</taxon>
        <taxon>Fungi</taxon>
        <taxon>Fungi incertae sedis</taxon>
        <taxon>Chytridiomycota</taxon>
        <taxon>Chytridiomycota incertae sedis</taxon>
        <taxon>Chytridiomycetes</taxon>
        <taxon>Caulochytriales</taxon>
        <taxon>Caulochytriaceae</taxon>
        <taxon>Caulochytrium</taxon>
    </lineage>
</organism>
<dbReference type="InterPro" id="IPR004841">
    <property type="entry name" value="AA-permease/SLC12A_dom"/>
</dbReference>
<dbReference type="Proteomes" id="UP000274922">
    <property type="component" value="Unassembled WGS sequence"/>
</dbReference>
<gene>
    <name evidence="9" type="ORF">CXG81DRAFT_1325</name>
</gene>
<keyword evidence="2" id="KW-0813">Transport</keyword>
<evidence type="ECO:0000259" key="8">
    <source>
        <dbReference type="Pfam" id="PF00324"/>
    </source>
</evidence>
<evidence type="ECO:0000256" key="5">
    <source>
        <dbReference type="ARBA" id="ARBA00022989"/>
    </source>
</evidence>
<dbReference type="STRING" id="1555241.A0A4P9X1C9"/>
<evidence type="ECO:0000256" key="7">
    <source>
        <dbReference type="SAM" id="Phobius"/>
    </source>
</evidence>
<keyword evidence="10" id="KW-1185">Reference proteome</keyword>
<evidence type="ECO:0000313" key="10">
    <source>
        <dbReference type="Proteomes" id="UP000274922"/>
    </source>
</evidence>
<feature type="transmembrane region" description="Helical" evidence="7">
    <location>
        <begin position="79"/>
        <end position="100"/>
    </location>
</feature>
<feature type="transmembrane region" description="Helical" evidence="7">
    <location>
        <begin position="389"/>
        <end position="412"/>
    </location>
</feature>
<keyword evidence="6 7" id="KW-0472">Membrane</keyword>
<dbReference type="Pfam" id="PF00324">
    <property type="entry name" value="AA_permease"/>
    <property type="match status" value="1"/>
</dbReference>
<dbReference type="InterPro" id="IPR050524">
    <property type="entry name" value="APC_YAT"/>
</dbReference>
<feature type="domain" description="Amino acid permease/ SLC12A" evidence="8">
    <location>
        <begin position="18"/>
        <end position="424"/>
    </location>
</feature>
<feature type="transmembrane region" description="Helical" evidence="7">
    <location>
        <begin position="204"/>
        <end position="225"/>
    </location>
</feature>
<feature type="transmembrane region" description="Helical" evidence="7">
    <location>
        <begin position="296"/>
        <end position="320"/>
    </location>
</feature>
<evidence type="ECO:0000256" key="6">
    <source>
        <dbReference type="ARBA" id="ARBA00023136"/>
    </source>
</evidence>
<keyword evidence="3 7" id="KW-0812">Transmembrane</keyword>
<reference evidence="10" key="1">
    <citation type="journal article" date="2018" name="Nat. Microbiol.">
        <title>Leveraging single-cell genomics to expand the fungal tree of life.</title>
        <authorList>
            <person name="Ahrendt S.R."/>
            <person name="Quandt C.A."/>
            <person name="Ciobanu D."/>
            <person name="Clum A."/>
            <person name="Salamov A."/>
            <person name="Andreopoulos B."/>
            <person name="Cheng J.F."/>
            <person name="Woyke T."/>
            <person name="Pelin A."/>
            <person name="Henrissat B."/>
            <person name="Reynolds N.K."/>
            <person name="Benny G.L."/>
            <person name="Smith M.E."/>
            <person name="James T.Y."/>
            <person name="Grigoriev I.V."/>
        </authorList>
    </citation>
    <scope>NUCLEOTIDE SEQUENCE [LARGE SCALE GENOMIC DNA]</scope>
    <source>
        <strain evidence="10">ATCC 52028</strain>
    </source>
</reference>
<dbReference type="EMBL" id="ML014378">
    <property type="protein sequence ID" value="RKO98693.1"/>
    <property type="molecule type" value="Genomic_DNA"/>
</dbReference>
<dbReference type="Gene3D" id="1.20.1740.10">
    <property type="entry name" value="Amino acid/polyamine transporter I"/>
    <property type="match status" value="1"/>
</dbReference>